<reference evidence="2 3" key="1">
    <citation type="journal article" date="2015" name="Nature">
        <title>rRNA introns, odd ribosomes, and small enigmatic genomes across a large radiation of phyla.</title>
        <authorList>
            <person name="Brown C.T."/>
            <person name="Hug L.A."/>
            <person name="Thomas B.C."/>
            <person name="Sharon I."/>
            <person name="Castelle C.J."/>
            <person name="Singh A."/>
            <person name="Wilkins M.J."/>
            <person name="Williams K.H."/>
            <person name="Banfield J.F."/>
        </authorList>
    </citation>
    <scope>NUCLEOTIDE SEQUENCE [LARGE SCALE GENOMIC DNA]</scope>
</reference>
<dbReference type="InterPro" id="IPR029057">
    <property type="entry name" value="PRTase-like"/>
</dbReference>
<evidence type="ECO:0000259" key="1">
    <source>
        <dbReference type="Pfam" id="PF00156"/>
    </source>
</evidence>
<comment type="caution">
    <text evidence="2">The sequence shown here is derived from an EMBL/GenBank/DDBJ whole genome shotgun (WGS) entry which is preliminary data.</text>
</comment>
<dbReference type="EMBL" id="LBUZ01000011">
    <property type="protein sequence ID" value="KKQ75424.1"/>
    <property type="molecule type" value="Genomic_DNA"/>
</dbReference>
<accession>A0A0G0MP17</accession>
<keyword evidence="2" id="KW-0808">Transferase</keyword>
<dbReference type="SUPFAM" id="SSF53271">
    <property type="entry name" value="PRTase-like"/>
    <property type="match status" value="1"/>
</dbReference>
<dbReference type="Gene3D" id="3.30.1310.20">
    <property type="entry name" value="PRTase-like"/>
    <property type="match status" value="1"/>
</dbReference>
<dbReference type="AlphaFoldDB" id="A0A0G0MP17"/>
<organism evidence="2 3">
    <name type="scientific">Candidatus Woesebacteria bacterium GW2011_GWB1_38_5b</name>
    <dbReference type="NCBI Taxonomy" id="1618569"/>
    <lineage>
        <taxon>Bacteria</taxon>
        <taxon>Candidatus Woeseibacteriota</taxon>
    </lineage>
</organism>
<proteinExistence type="predicted"/>
<dbReference type="Pfam" id="PF00156">
    <property type="entry name" value="Pribosyltran"/>
    <property type="match status" value="1"/>
</dbReference>
<dbReference type="Proteomes" id="UP000034181">
    <property type="component" value="Unassembled WGS sequence"/>
</dbReference>
<evidence type="ECO:0000313" key="3">
    <source>
        <dbReference type="Proteomes" id="UP000034181"/>
    </source>
</evidence>
<name>A0A0G0MP17_9BACT</name>
<keyword evidence="2" id="KW-0328">Glycosyltransferase</keyword>
<protein>
    <submittedName>
        <fullName evidence="2">Phosphoribosyltransferase</fullName>
    </submittedName>
</protein>
<dbReference type="InterPro" id="IPR000836">
    <property type="entry name" value="PRTase_dom"/>
</dbReference>
<gene>
    <name evidence="2" type="ORF">US96_C0011G0022</name>
</gene>
<sequence length="216" mass="24122">MMFEDRADAGKKLAENLKAYKNKEAVVLAIPRGGLIVAREVSKLLNLPLSIIVVRKLGYPTQPEFGFGAISEGNTIYLNKDTISSYPIDNSSIDIIIKNEKKELKRRIDVYRNGKKLPILKNKSVILVDDGLATGASATASILAVKKEKPKEIIFAVPVSAKDTSEKIKKEVNNFVCLITDRNLFAIGNYYKNFDQVDDEAILKILRPKEEARTRI</sequence>
<evidence type="ECO:0000313" key="2">
    <source>
        <dbReference type="EMBL" id="KKQ75424.1"/>
    </source>
</evidence>
<dbReference type="GO" id="GO:0016757">
    <property type="term" value="F:glycosyltransferase activity"/>
    <property type="evidence" value="ECO:0007669"/>
    <property type="project" value="UniProtKB-KW"/>
</dbReference>
<dbReference type="Gene3D" id="3.40.50.2020">
    <property type="match status" value="1"/>
</dbReference>
<dbReference type="CDD" id="cd06223">
    <property type="entry name" value="PRTases_typeI"/>
    <property type="match status" value="1"/>
</dbReference>
<feature type="domain" description="Phosphoribosyltransferase" evidence="1">
    <location>
        <begin position="8"/>
        <end position="188"/>
    </location>
</feature>